<dbReference type="OrthoDB" id="454938at2"/>
<feature type="domain" description="Chaperone protein CcmS" evidence="1">
    <location>
        <begin position="4"/>
        <end position="141"/>
    </location>
</feature>
<evidence type="ECO:0000313" key="2">
    <source>
        <dbReference type="EMBL" id="AFZ35743.1"/>
    </source>
</evidence>
<dbReference type="eggNOG" id="ENOG5032T0Q">
    <property type="taxonomic scope" value="Bacteria"/>
</dbReference>
<reference evidence="3" key="1">
    <citation type="journal article" date="2013" name="Proc. Natl. Acad. Sci. U.S.A.">
        <title>Improving the coverage of the cyanobacterial phylum using diversity-driven genome sequencing.</title>
        <authorList>
            <person name="Shih P.M."/>
            <person name="Wu D."/>
            <person name="Latifi A."/>
            <person name="Axen S.D."/>
            <person name="Fewer D.P."/>
            <person name="Talla E."/>
            <person name="Calteau A."/>
            <person name="Cai F."/>
            <person name="Tandeau de Marsac N."/>
            <person name="Rippka R."/>
            <person name="Herdman M."/>
            <person name="Sivonen K."/>
            <person name="Coursin T."/>
            <person name="Laurent T."/>
            <person name="Goodwin L."/>
            <person name="Nolan M."/>
            <person name="Davenport K.W."/>
            <person name="Han C.S."/>
            <person name="Rubin E.M."/>
            <person name="Eisen J.A."/>
            <person name="Woyke T."/>
            <person name="Gugger M."/>
            <person name="Kerfeld C.A."/>
        </authorList>
    </citation>
    <scope>NUCLEOTIDE SEQUENCE [LARGE SCALE GENOMIC DNA]</scope>
    <source>
        <strain evidence="3">ATCC 29371 / PCC 7437</strain>
    </source>
</reference>
<dbReference type="EMBL" id="CP003653">
    <property type="protein sequence ID" value="AFZ35743.1"/>
    <property type="molecule type" value="Genomic_DNA"/>
</dbReference>
<dbReference type="PATRIC" id="fig|111780.3.peg.2286"/>
<dbReference type="Pfam" id="PF26619">
    <property type="entry name" value="CcmS"/>
    <property type="match status" value="1"/>
</dbReference>
<sequence>MIRFGNNPENIAEDIWRGQLDAFVQTNQQKLAALAWGLQQEWNNSDQTLGIDLKPTPHFVACSRSAIEQLNQNTNGHLQEILGLIDGYKPEEEVLIIVIGDGQIKLIHFQPQPSPPVCFANSSENLDTLIEDLSATLAQKISLT</sequence>
<dbReference type="RefSeq" id="WP_015193411.1">
    <property type="nucleotide sequence ID" value="NC_019748.1"/>
</dbReference>
<dbReference type="KEGG" id="scs:Sta7437_2194"/>
<dbReference type="AlphaFoldDB" id="K9XT82"/>
<protein>
    <recommendedName>
        <fullName evidence="1">Chaperone protein CcmS domain-containing protein</fullName>
    </recommendedName>
</protein>
<gene>
    <name evidence="2" type="ordered locus">Sta7437_2194</name>
</gene>
<evidence type="ECO:0000259" key="1">
    <source>
        <dbReference type="Pfam" id="PF26619"/>
    </source>
</evidence>
<proteinExistence type="predicted"/>
<evidence type="ECO:0000313" key="3">
    <source>
        <dbReference type="Proteomes" id="UP000010473"/>
    </source>
</evidence>
<dbReference type="HOGENOM" id="CLU_1802670_0_0_3"/>
<accession>K9XT82</accession>
<dbReference type="InterPro" id="IPR058587">
    <property type="entry name" value="CcmS"/>
</dbReference>
<keyword evidence="3" id="KW-1185">Reference proteome</keyword>
<name>K9XT82_STAC7</name>
<organism evidence="2 3">
    <name type="scientific">Stanieria cyanosphaera (strain ATCC 29371 / PCC 7437)</name>
    <dbReference type="NCBI Taxonomy" id="111780"/>
    <lineage>
        <taxon>Bacteria</taxon>
        <taxon>Bacillati</taxon>
        <taxon>Cyanobacteriota</taxon>
        <taxon>Cyanophyceae</taxon>
        <taxon>Pleurocapsales</taxon>
        <taxon>Dermocarpellaceae</taxon>
        <taxon>Stanieria</taxon>
    </lineage>
</organism>
<dbReference type="Proteomes" id="UP000010473">
    <property type="component" value="Chromosome"/>
</dbReference>